<keyword evidence="1" id="KW-0175">Coiled coil</keyword>
<dbReference type="AlphaFoldDB" id="A0A836H156"/>
<dbReference type="OrthoDB" id="1926336at2759"/>
<dbReference type="KEGG" id="lmat:92512535"/>
<dbReference type="InterPro" id="IPR000237">
    <property type="entry name" value="GRIP_dom"/>
</dbReference>
<feature type="coiled-coil region" evidence="1">
    <location>
        <begin position="37"/>
        <end position="82"/>
    </location>
</feature>
<evidence type="ECO:0000259" key="2">
    <source>
        <dbReference type="PROSITE" id="PS50913"/>
    </source>
</evidence>
<reference evidence="3 4" key="1">
    <citation type="submission" date="2021-03" db="EMBL/GenBank/DDBJ databases">
        <title>Leishmania (Mundinia) martiniquensis Genome sequencing and assembly.</title>
        <authorList>
            <person name="Almutairi H."/>
            <person name="Gatherer D."/>
        </authorList>
    </citation>
    <scope>NUCLEOTIDE SEQUENCE [LARGE SCALE GENOMIC DNA]</scope>
    <source>
        <strain evidence="3">LSCM1</strain>
    </source>
</reference>
<gene>
    <name evidence="3" type="ORF">LSCM1_02440</name>
</gene>
<dbReference type="EMBL" id="JAFEUZ010000034">
    <property type="protein sequence ID" value="KAG5468460.1"/>
    <property type="molecule type" value="Genomic_DNA"/>
</dbReference>
<protein>
    <recommendedName>
        <fullName evidence="2">GRIP domain-containing protein</fullName>
    </recommendedName>
</protein>
<accession>A0A836H156</accession>
<proteinExistence type="predicted"/>
<keyword evidence="4" id="KW-1185">Reference proteome</keyword>
<name>A0A836H156_9TRYP</name>
<dbReference type="Pfam" id="PF01465">
    <property type="entry name" value="GRIP"/>
    <property type="match status" value="1"/>
</dbReference>
<dbReference type="GeneID" id="92512535"/>
<feature type="domain" description="GRIP" evidence="2">
    <location>
        <begin position="447"/>
        <end position="498"/>
    </location>
</feature>
<dbReference type="RefSeq" id="XP_067175398.1">
    <property type="nucleotide sequence ID" value="XM_067320023.1"/>
</dbReference>
<dbReference type="Proteomes" id="UP000673552">
    <property type="component" value="Chromosome 34"/>
</dbReference>
<comment type="caution">
    <text evidence="3">The sequence shown here is derived from an EMBL/GenBank/DDBJ whole genome shotgun (WGS) entry which is preliminary data.</text>
</comment>
<sequence>MSSTPHLGKDAMSAISSGAATAGVLSSSADATDTAEVTRLQQELHQCQEKFASWKEKAKAGVDQMRGQIVDLTRKLDESTKQCALLAAAAHHTEKLPAPYVAQSQDFMYAHAIAAACLLVDMALLAHSGGSAGQCMSTAAAAACSATKERLPNVTPESLQKTIKDQSDRLKEAHHALKRSKNELQQRNEVLRQQDERLVELKCCIADLEGSNTALKQQLMSVPNTEEWRKAHEELDQQLARAQLDYERRESQLVLQHSAEVQALKASHEREVQEMQREQQEAVAQAIRDTLSSGAQTLTRNGACSSGEREVAAGDTRRCRGDDDAYMNLLRDYEALETQCAAVMKERDTMVAQQQTFLRELRDLLHCTAGPRPVPATDGSPAITSMATKEIPASVGWDSLADSSSLKDAARHIQEQRLRFTRLHDELIRTQHELIRLRRLRSAPPEEGLGAQQLQYLRSVVVQLLCSLSDLRVVRRLLPVLGTLLKFTDADLKSVAKAIPHDLGTRWGTDDPK</sequence>
<dbReference type="PROSITE" id="PS50913">
    <property type="entry name" value="GRIP"/>
    <property type="match status" value="1"/>
</dbReference>
<organism evidence="3 4">
    <name type="scientific">Leishmania martiniquensis</name>
    <dbReference type="NCBI Taxonomy" id="1580590"/>
    <lineage>
        <taxon>Eukaryota</taxon>
        <taxon>Discoba</taxon>
        <taxon>Euglenozoa</taxon>
        <taxon>Kinetoplastea</taxon>
        <taxon>Metakinetoplastina</taxon>
        <taxon>Trypanosomatida</taxon>
        <taxon>Trypanosomatidae</taxon>
        <taxon>Leishmaniinae</taxon>
        <taxon>Leishmania</taxon>
    </lineage>
</organism>
<evidence type="ECO:0000256" key="1">
    <source>
        <dbReference type="SAM" id="Coils"/>
    </source>
</evidence>
<feature type="coiled-coil region" evidence="1">
    <location>
        <begin position="225"/>
        <end position="285"/>
    </location>
</feature>
<evidence type="ECO:0000313" key="3">
    <source>
        <dbReference type="EMBL" id="KAG5468460.1"/>
    </source>
</evidence>
<evidence type="ECO:0000313" key="4">
    <source>
        <dbReference type="Proteomes" id="UP000673552"/>
    </source>
</evidence>
<feature type="coiled-coil region" evidence="1">
    <location>
        <begin position="163"/>
        <end position="201"/>
    </location>
</feature>